<sequence length="462" mass="53997">MPTPLVSDAIVAFSSQRRSHSLLSSAEFIALENGRGRCSLLFSWCNGYGRQRFVCQNKEELVFDDPNVFLGDEPSSEVGEDANKEGYSGDNIGDDFYENWKDRGIDRIADFGRVNFKEITFDQMRLLHFPDRHVAFAFDNLYEQMNGFATRKARPRQNSKKQATQQQFVCFRHRKINATAIEQMNMMLRIGIKTPRHLCTLRGFQNVPFLKRDMYNQIDKQRTLIGSDAMSCIRWLESFAEENPGMWERLVTELQLQDNQWVCDLYNQRKMWDSDKINMQVFAFITWMESLGIPRDHIVSLLVHLDFMEIPTSLVLERWSKNARSKVRQYVEKGLFCWDSMVTCRNWMLNNLCKEMCVLTSVREDQFETVIEKVCNKITRLKHDTKIGPFSPAVVGQSSTLEGCIQDPLIVCRKKRPKKGSINHTLEYPHYQSQPVGQEEHFSPDEEDFQVPLTDPYYSWHQ</sequence>
<evidence type="ECO:0000313" key="2">
    <source>
        <dbReference type="EMBL" id="RYR26362.1"/>
    </source>
</evidence>
<keyword evidence="1" id="KW-0862">Zinc</keyword>
<accession>A0A445AIW2</accession>
<evidence type="ECO:0000313" key="3">
    <source>
        <dbReference type="Proteomes" id="UP000289738"/>
    </source>
</evidence>
<dbReference type="AlphaFoldDB" id="A0A445AIW2"/>
<comment type="subcellular location">
    <subcellularLocation>
        <location evidence="1">Nucleus</location>
    </subcellularLocation>
</comment>
<dbReference type="PANTHER" id="PTHR31669">
    <property type="entry name" value="PROTEIN FAR1-RELATED SEQUENCE 10-RELATED"/>
    <property type="match status" value="1"/>
</dbReference>
<dbReference type="GO" id="GO:0006355">
    <property type="term" value="P:regulation of DNA-templated transcription"/>
    <property type="evidence" value="ECO:0007669"/>
    <property type="project" value="UniProtKB-UniRule"/>
</dbReference>
<gene>
    <name evidence="2" type="ORF">Ahy_B02g060602</name>
</gene>
<comment type="similarity">
    <text evidence="1">Belongs to the FHY3/FAR1 family.</text>
</comment>
<proteinExistence type="inferred from homology"/>
<keyword evidence="1" id="KW-0539">Nucleus</keyword>
<keyword evidence="3" id="KW-1185">Reference proteome</keyword>
<dbReference type="GO" id="GO:0005634">
    <property type="term" value="C:nucleus"/>
    <property type="evidence" value="ECO:0007669"/>
    <property type="project" value="UniProtKB-SubCell"/>
</dbReference>
<dbReference type="PANTHER" id="PTHR31669:SF292">
    <property type="entry name" value="OS02G0262500 PROTEIN"/>
    <property type="match status" value="1"/>
</dbReference>
<name>A0A445AIW2_ARAHY</name>
<dbReference type="GO" id="GO:0008270">
    <property type="term" value="F:zinc ion binding"/>
    <property type="evidence" value="ECO:0007669"/>
    <property type="project" value="UniProtKB-UniRule"/>
</dbReference>
<keyword evidence="1" id="KW-0863">Zinc-finger</keyword>
<keyword evidence="1" id="KW-0479">Metal-binding</keyword>
<comment type="function">
    <text evidence="1">Putative transcription activator involved in regulating light control of development.</text>
</comment>
<organism evidence="2 3">
    <name type="scientific">Arachis hypogaea</name>
    <name type="common">Peanut</name>
    <dbReference type="NCBI Taxonomy" id="3818"/>
    <lineage>
        <taxon>Eukaryota</taxon>
        <taxon>Viridiplantae</taxon>
        <taxon>Streptophyta</taxon>
        <taxon>Embryophyta</taxon>
        <taxon>Tracheophyta</taxon>
        <taxon>Spermatophyta</taxon>
        <taxon>Magnoliopsida</taxon>
        <taxon>eudicotyledons</taxon>
        <taxon>Gunneridae</taxon>
        <taxon>Pentapetalae</taxon>
        <taxon>rosids</taxon>
        <taxon>fabids</taxon>
        <taxon>Fabales</taxon>
        <taxon>Fabaceae</taxon>
        <taxon>Papilionoideae</taxon>
        <taxon>50 kb inversion clade</taxon>
        <taxon>dalbergioids sensu lato</taxon>
        <taxon>Dalbergieae</taxon>
        <taxon>Pterocarpus clade</taxon>
        <taxon>Arachis</taxon>
    </lineage>
</organism>
<dbReference type="EMBL" id="SDMP01000012">
    <property type="protein sequence ID" value="RYR26362.1"/>
    <property type="molecule type" value="Genomic_DNA"/>
</dbReference>
<comment type="caution">
    <text evidence="2">The sequence shown here is derived from an EMBL/GenBank/DDBJ whole genome shotgun (WGS) entry which is preliminary data.</text>
</comment>
<evidence type="ECO:0000256" key="1">
    <source>
        <dbReference type="RuleBase" id="RU367018"/>
    </source>
</evidence>
<dbReference type="Proteomes" id="UP000289738">
    <property type="component" value="Chromosome B02"/>
</dbReference>
<protein>
    <recommendedName>
        <fullName evidence="1">Protein FAR1-RELATED SEQUENCE</fullName>
    </recommendedName>
</protein>
<dbReference type="InterPro" id="IPR031052">
    <property type="entry name" value="FHY3/FAR1"/>
</dbReference>
<reference evidence="2 3" key="1">
    <citation type="submission" date="2019-01" db="EMBL/GenBank/DDBJ databases">
        <title>Sequencing of cultivated peanut Arachis hypogaea provides insights into genome evolution and oil improvement.</title>
        <authorList>
            <person name="Chen X."/>
        </authorList>
    </citation>
    <scope>NUCLEOTIDE SEQUENCE [LARGE SCALE GENOMIC DNA]</scope>
    <source>
        <strain evidence="3">cv. Fuhuasheng</strain>
        <tissue evidence="2">Leaves</tissue>
    </source>
</reference>